<keyword evidence="3" id="KW-1185">Reference proteome</keyword>
<name>A0AAW0ZG00_9HYME</name>
<organism evidence="2 3">
    <name type="scientific">Tetragonisca angustula</name>
    <dbReference type="NCBI Taxonomy" id="166442"/>
    <lineage>
        <taxon>Eukaryota</taxon>
        <taxon>Metazoa</taxon>
        <taxon>Ecdysozoa</taxon>
        <taxon>Arthropoda</taxon>
        <taxon>Hexapoda</taxon>
        <taxon>Insecta</taxon>
        <taxon>Pterygota</taxon>
        <taxon>Neoptera</taxon>
        <taxon>Endopterygota</taxon>
        <taxon>Hymenoptera</taxon>
        <taxon>Apocrita</taxon>
        <taxon>Aculeata</taxon>
        <taxon>Apoidea</taxon>
        <taxon>Anthophila</taxon>
        <taxon>Apidae</taxon>
        <taxon>Tetragonisca</taxon>
    </lineage>
</organism>
<protein>
    <submittedName>
        <fullName evidence="2">Uncharacterized protein</fullName>
    </submittedName>
</protein>
<evidence type="ECO:0000256" key="1">
    <source>
        <dbReference type="SAM" id="Coils"/>
    </source>
</evidence>
<reference evidence="2 3" key="1">
    <citation type="submission" date="2024-05" db="EMBL/GenBank/DDBJ databases">
        <title>The nuclear and mitochondrial genome assemblies of Tetragonisca angustula (Apidae: Meliponini), a tiny yet remarkable pollinator in the Neotropics.</title>
        <authorList>
            <person name="Ferrari R."/>
            <person name="Ricardo P.C."/>
            <person name="Dias F.C."/>
            <person name="Araujo N.S."/>
            <person name="Soares D.O."/>
            <person name="Zhou Q.-S."/>
            <person name="Zhu C.-D."/>
            <person name="Coutinho L."/>
            <person name="Airas M.C."/>
            <person name="Batista T.M."/>
        </authorList>
    </citation>
    <scope>NUCLEOTIDE SEQUENCE [LARGE SCALE GENOMIC DNA]</scope>
    <source>
        <strain evidence="2">ASF017062</strain>
        <tissue evidence="2">Abdomen</tissue>
    </source>
</reference>
<accession>A0AAW0ZG00</accession>
<proteinExistence type="predicted"/>
<evidence type="ECO:0000313" key="2">
    <source>
        <dbReference type="EMBL" id="KAK9295603.1"/>
    </source>
</evidence>
<dbReference type="EMBL" id="JAWNGG020000250">
    <property type="protein sequence ID" value="KAK9295603.1"/>
    <property type="molecule type" value="Genomic_DNA"/>
</dbReference>
<comment type="caution">
    <text evidence="2">The sequence shown here is derived from an EMBL/GenBank/DDBJ whole genome shotgun (WGS) entry which is preliminary data.</text>
</comment>
<dbReference type="Proteomes" id="UP001432146">
    <property type="component" value="Unassembled WGS sequence"/>
</dbReference>
<evidence type="ECO:0000313" key="3">
    <source>
        <dbReference type="Proteomes" id="UP001432146"/>
    </source>
</evidence>
<sequence>MDETVTTVQRFGIKMTLKRENDLTTEELEELLDEARKTLKTLRKSKTKRINLLIKYLLENVRTTVL</sequence>
<keyword evidence="1" id="KW-0175">Coiled coil</keyword>
<dbReference type="AlphaFoldDB" id="A0AAW0ZG00"/>
<gene>
    <name evidence="2" type="ORF">QLX08_010128</name>
</gene>
<feature type="coiled-coil region" evidence="1">
    <location>
        <begin position="14"/>
        <end position="48"/>
    </location>
</feature>